<gene>
    <name evidence="2" type="ORF">J8N05_37790</name>
</gene>
<dbReference type="RefSeq" id="WP_210891259.1">
    <property type="nucleotide sequence ID" value="NZ_JAGPYQ010000002.1"/>
</dbReference>
<protein>
    <submittedName>
        <fullName evidence="2">MBL fold metallo-hydrolase</fullName>
    </submittedName>
</protein>
<dbReference type="CDD" id="cd16276">
    <property type="entry name" value="metallo-hydrolase-like_MBL-fold"/>
    <property type="match status" value="1"/>
</dbReference>
<proteinExistence type="predicted"/>
<dbReference type="Pfam" id="PF00753">
    <property type="entry name" value="Lactamase_B"/>
    <property type="match status" value="1"/>
</dbReference>
<evidence type="ECO:0000313" key="3">
    <source>
        <dbReference type="Proteomes" id="UP000677413"/>
    </source>
</evidence>
<dbReference type="Proteomes" id="UP000677413">
    <property type="component" value="Unassembled WGS sequence"/>
</dbReference>
<evidence type="ECO:0000313" key="2">
    <source>
        <dbReference type="EMBL" id="MBQ0853922.1"/>
    </source>
</evidence>
<reference evidence="2 3" key="1">
    <citation type="submission" date="2021-04" db="EMBL/GenBank/DDBJ databases">
        <authorList>
            <person name="Tang X."/>
            <person name="Zhou X."/>
            <person name="Chen X."/>
            <person name="Cernava T."/>
            <person name="Zhang C."/>
        </authorList>
    </citation>
    <scope>NUCLEOTIDE SEQUENCE [LARGE SCALE GENOMIC DNA]</scope>
    <source>
        <strain evidence="2 3">BH-SS-21</strain>
    </source>
</reference>
<dbReference type="InterPro" id="IPR036866">
    <property type="entry name" value="RibonucZ/Hydroxyglut_hydro"/>
</dbReference>
<dbReference type="PANTHER" id="PTHR42951">
    <property type="entry name" value="METALLO-BETA-LACTAMASE DOMAIN-CONTAINING"/>
    <property type="match status" value="1"/>
</dbReference>
<dbReference type="EMBL" id="JAGPYQ010000002">
    <property type="protein sequence ID" value="MBQ0853922.1"/>
    <property type="molecule type" value="Genomic_DNA"/>
</dbReference>
<dbReference type="Gene3D" id="3.60.15.10">
    <property type="entry name" value="Ribonuclease Z/Hydroxyacylglutathione hydrolase-like"/>
    <property type="match status" value="1"/>
</dbReference>
<name>A0A940XZV2_9ACTN</name>
<dbReference type="PROSITE" id="PS51318">
    <property type="entry name" value="TAT"/>
    <property type="match status" value="1"/>
</dbReference>
<dbReference type="SMART" id="SM00849">
    <property type="entry name" value="Lactamase_B"/>
    <property type="match status" value="1"/>
</dbReference>
<dbReference type="InterPro" id="IPR006311">
    <property type="entry name" value="TAT_signal"/>
</dbReference>
<comment type="caution">
    <text evidence="2">The sequence shown here is derived from an EMBL/GenBank/DDBJ whole genome shotgun (WGS) entry which is preliminary data.</text>
</comment>
<sequence>MDNSGTPRASTQATTSAQATRRTFVKAAGVATALPLVPALADLALAGPAEAAEATALPDYAPVPDTAVGPALTDGYHVGRIGGHLYWVTDGYYQAMFLTTTTGVVVVDAPPTIGHNLLRAIRKVTDANGRPSEVTHVVYSHSHADHIGAAVLLGPDARRIAHVETERFLRRDRDPNRPLPHITFKDRYTLRVGGETLELAHHGPNHSPDNIFVHVPRYKTLMVVDVIYPGWVPFKNLAVSQDIPAWVEAHQVAMRYPWQTLVGGHLGRLGLRADAVVQQRYIDDLELSARQTLESLDPTPFFDKYGPTGNSWAIFKTYLDAAAHQAAQPVVAKYAGRLAAVDVFTVDNAFAMIESLRIDQGLLGPFGIRP</sequence>
<keyword evidence="3" id="KW-1185">Reference proteome</keyword>
<dbReference type="InterPro" id="IPR050855">
    <property type="entry name" value="NDM-1-like"/>
</dbReference>
<dbReference type="SUPFAM" id="SSF56281">
    <property type="entry name" value="Metallo-hydrolase/oxidoreductase"/>
    <property type="match status" value="1"/>
</dbReference>
<organism evidence="2 3">
    <name type="scientific">Streptomyces liliiviolaceus</name>
    <dbReference type="NCBI Taxonomy" id="2823109"/>
    <lineage>
        <taxon>Bacteria</taxon>
        <taxon>Bacillati</taxon>
        <taxon>Actinomycetota</taxon>
        <taxon>Actinomycetes</taxon>
        <taxon>Kitasatosporales</taxon>
        <taxon>Streptomycetaceae</taxon>
        <taxon>Streptomyces</taxon>
    </lineage>
</organism>
<feature type="domain" description="Metallo-beta-lactamase" evidence="1">
    <location>
        <begin position="92"/>
        <end position="265"/>
    </location>
</feature>
<dbReference type="AlphaFoldDB" id="A0A940XZV2"/>
<dbReference type="PANTHER" id="PTHR42951:SF22">
    <property type="entry name" value="METALLO BETA-LACTAMASE SUPERFAMILY LIPOPROTEIN"/>
    <property type="match status" value="1"/>
</dbReference>
<dbReference type="InterPro" id="IPR001279">
    <property type="entry name" value="Metallo-B-lactamas"/>
</dbReference>
<evidence type="ECO:0000259" key="1">
    <source>
        <dbReference type="SMART" id="SM00849"/>
    </source>
</evidence>
<accession>A0A940XZV2</accession>